<evidence type="ECO:0000256" key="1">
    <source>
        <dbReference type="SAM" id="Phobius"/>
    </source>
</evidence>
<proteinExistence type="predicted"/>
<geneLocation type="plasmid" evidence="2 3">
    <name>pBVIE01</name>
</geneLocation>
<feature type="transmembrane region" description="Helical" evidence="1">
    <location>
        <begin position="55"/>
        <end position="80"/>
    </location>
</feature>
<dbReference type="AlphaFoldDB" id="A4JTZ8"/>
<evidence type="ECO:0000313" key="3">
    <source>
        <dbReference type="Proteomes" id="UP000002287"/>
    </source>
</evidence>
<dbReference type="KEGG" id="bvi:Bcep1808_6864"/>
<gene>
    <name evidence="2" type="ordered locus">Bcep1808_6864</name>
</gene>
<dbReference type="Proteomes" id="UP000002287">
    <property type="component" value="Plasmid pBVIE01"/>
</dbReference>
<keyword evidence="2" id="KW-0614">Plasmid</keyword>
<organism evidence="2 3">
    <name type="scientific">Burkholderia vietnamiensis (strain G4 / LMG 22486)</name>
    <name type="common">Burkholderia cepacia (strain R1808)</name>
    <dbReference type="NCBI Taxonomy" id="269482"/>
    <lineage>
        <taxon>Bacteria</taxon>
        <taxon>Pseudomonadati</taxon>
        <taxon>Pseudomonadota</taxon>
        <taxon>Betaproteobacteria</taxon>
        <taxon>Burkholderiales</taxon>
        <taxon>Burkholderiaceae</taxon>
        <taxon>Burkholderia</taxon>
        <taxon>Burkholderia cepacia complex</taxon>
    </lineage>
</organism>
<keyword evidence="1" id="KW-0472">Membrane</keyword>
<name>A4JTZ8_BURVG</name>
<dbReference type="HOGENOM" id="CLU_2421364_0_0_4"/>
<dbReference type="EMBL" id="CP000617">
    <property type="protein sequence ID" value="ABO59751.1"/>
    <property type="molecule type" value="Genomic_DNA"/>
</dbReference>
<sequence>MTEKRLSSISVPSASIHAALLTFLLSYPSVALMRFLQHFDPQRASVDAGPWWATWILLPVALGLGGAIWAALACLAYNAIAKVLGGVRYRA</sequence>
<protein>
    <submittedName>
        <fullName evidence="2">Uncharacterized protein</fullName>
    </submittedName>
</protein>
<reference evidence="2 3" key="1">
    <citation type="submission" date="2007-03" db="EMBL/GenBank/DDBJ databases">
        <title>Complete sequence of plasmid pBVIE01 of Burkholderia vietnamiensis G4.</title>
        <authorList>
            <consortium name="US DOE Joint Genome Institute"/>
            <person name="Copeland A."/>
            <person name="Lucas S."/>
            <person name="Lapidus A."/>
            <person name="Barry K."/>
            <person name="Detter J.C."/>
            <person name="Glavina del Rio T."/>
            <person name="Hammon N."/>
            <person name="Israni S."/>
            <person name="Dalin E."/>
            <person name="Tice H."/>
            <person name="Pitluck S."/>
            <person name="Chain P."/>
            <person name="Malfatti S."/>
            <person name="Shin M."/>
            <person name="Vergez L."/>
            <person name="Schmutz J."/>
            <person name="Larimer F."/>
            <person name="Land M."/>
            <person name="Hauser L."/>
            <person name="Kyrpides N."/>
            <person name="Tiedje J."/>
            <person name="Richardson P."/>
        </authorList>
    </citation>
    <scope>NUCLEOTIDE SEQUENCE [LARGE SCALE GENOMIC DNA]</scope>
    <source>
        <strain evidence="3">G4 / LMG 22486</strain>
        <plasmid evidence="2 3">pBVIE01</plasmid>
    </source>
</reference>
<keyword evidence="1" id="KW-0812">Transmembrane</keyword>
<keyword evidence="1" id="KW-1133">Transmembrane helix</keyword>
<evidence type="ECO:0000313" key="2">
    <source>
        <dbReference type="EMBL" id="ABO59751.1"/>
    </source>
</evidence>
<accession>A4JTZ8</accession>